<sequence length="95" mass="10228">MELSDGQKYGAIFGGAIVAAGLILATVVFPFWNLIREDVFEEVVILTNTDGTCYVETEDMVPKTIEDCAAQPGDTVMIKFGRDLAWAAIVEPGDG</sequence>
<dbReference type="EMBL" id="DP000238">
    <property type="protein sequence ID" value="ABK77051.1"/>
    <property type="molecule type" value="Genomic_DNA"/>
</dbReference>
<dbReference type="Proteomes" id="UP000000758">
    <property type="component" value="Chromosome"/>
</dbReference>
<keyword evidence="1" id="KW-0472">Membrane</keyword>
<evidence type="ECO:0000256" key="1">
    <source>
        <dbReference type="SAM" id="Phobius"/>
    </source>
</evidence>
<gene>
    <name evidence="2" type="ordered locus">CENSYa_0416</name>
</gene>
<organism evidence="2 3">
    <name type="scientific">Cenarchaeum symbiosum (strain A)</name>
    <dbReference type="NCBI Taxonomy" id="414004"/>
    <lineage>
        <taxon>Archaea</taxon>
        <taxon>Nitrososphaerota</taxon>
        <taxon>Candidatus Cenarchaeales</taxon>
        <taxon>Candidatus Cenarchaeaceae</taxon>
        <taxon>Candidatus Cenarchaeum</taxon>
    </lineage>
</organism>
<accession>A0RUN4</accession>
<dbReference type="EnsemblBacteria" id="ABK77051">
    <property type="protein sequence ID" value="ABK77051"/>
    <property type="gene ID" value="CENSYa_0416"/>
</dbReference>
<dbReference type="PATRIC" id="fig|414004.10.peg.376"/>
<reference evidence="2 3" key="1">
    <citation type="journal article" date="2006" name="Proc. Natl. Acad. Sci. U.S.A.">
        <title>Genomic analysis of the uncultivated marine crenarchaeote Cenarchaeum symbiosum.</title>
        <authorList>
            <person name="Hallam S.J."/>
            <person name="Konstantinidis K.T."/>
            <person name="Putnam N."/>
            <person name="Schleper C."/>
            <person name="Watanabe Y."/>
            <person name="Sugahara J."/>
            <person name="Preston C."/>
            <person name="de la Torre J."/>
            <person name="Richardson P.M."/>
            <person name="DeLong E.F."/>
        </authorList>
    </citation>
    <scope>NUCLEOTIDE SEQUENCE [LARGE SCALE GENOMIC DNA]</scope>
    <source>
        <strain evidence="3">A</strain>
    </source>
</reference>
<protein>
    <submittedName>
        <fullName evidence="2">Uncharacterized protein</fullName>
    </submittedName>
</protein>
<feature type="transmembrane region" description="Helical" evidence="1">
    <location>
        <begin position="12"/>
        <end position="32"/>
    </location>
</feature>
<name>A0RUN4_CENSY</name>
<proteinExistence type="predicted"/>
<evidence type="ECO:0000313" key="2">
    <source>
        <dbReference type="EMBL" id="ABK77051.1"/>
    </source>
</evidence>
<keyword evidence="1" id="KW-0812">Transmembrane</keyword>
<dbReference type="STRING" id="414004.CENSYa_0416"/>
<evidence type="ECO:0000313" key="3">
    <source>
        <dbReference type="Proteomes" id="UP000000758"/>
    </source>
</evidence>
<dbReference type="AlphaFoldDB" id="A0RUN4"/>
<dbReference type="HOGENOM" id="CLU_179759_0_0_2"/>
<dbReference type="KEGG" id="csy:CENSYa_0416"/>
<keyword evidence="3" id="KW-1185">Reference proteome</keyword>
<keyword evidence="1" id="KW-1133">Transmembrane helix</keyword>